<keyword evidence="1" id="KW-0677">Repeat</keyword>
<dbReference type="SUPFAM" id="SSF49464">
    <property type="entry name" value="Carboxypeptidase regulatory domain-like"/>
    <property type="match status" value="2"/>
</dbReference>
<evidence type="ECO:0000256" key="3">
    <source>
        <dbReference type="SAM" id="Phobius"/>
    </source>
</evidence>
<name>A0A2M7XB21_9BACT</name>
<feature type="domain" description="Fibronectin type-III" evidence="4">
    <location>
        <begin position="392"/>
        <end position="495"/>
    </location>
</feature>
<gene>
    <name evidence="5" type="ORF">CO174_05160</name>
</gene>
<feature type="region of interest" description="Disordered" evidence="2">
    <location>
        <begin position="1128"/>
        <end position="1165"/>
    </location>
</feature>
<keyword evidence="3" id="KW-1133">Transmembrane helix</keyword>
<feature type="transmembrane region" description="Helical" evidence="3">
    <location>
        <begin position="856"/>
        <end position="881"/>
    </location>
</feature>
<reference evidence="6" key="1">
    <citation type="submission" date="2017-09" db="EMBL/GenBank/DDBJ databases">
        <title>Depth-based differentiation of microbial function through sediment-hosted aquifers and enrichment of novel symbionts in the deep terrestrial subsurface.</title>
        <authorList>
            <person name="Probst A.J."/>
            <person name="Ladd B."/>
            <person name="Jarett J.K."/>
            <person name="Geller-Mcgrath D.E."/>
            <person name="Sieber C.M.K."/>
            <person name="Emerson J.B."/>
            <person name="Anantharaman K."/>
            <person name="Thomas B.C."/>
            <person name="Malmstrom R."/>
            <person name="Stieglmeier M."/>
            <person name="Klingl A."/>
            <person name="Woyke T."/>
            <person name="Ryan C.M."/>
            <person name="Banfield J.F."/>
        </authorList>
    </citation>
    <scope>NUCLEOTIDE SEQUENCE [LARGE SCALE GENOMIC DNA]</scope>
</reference>
<feature type="transmembrane region" description="Helical" evidence="3">
    <location>
        <begin position="1015"/>
        <end position="1032"/>
    </location>
</feature>
<dbReference type="Pfam" id="PF16656">
    <property type="entry name" value="Pur_ac_phosph_N"/>
    <property type="match status" value="1"/>
</dbReference>
<evidence type="ECO:0000256" key="1">
    <source>
        <dbReference type="ARBA" id="ARBA00022737"/>
    </source>
</evidence>
<feature type="compositionally biased region" description="Acidic residues" evidence="2">
    <location>
        <begin position="380"/>
        <end position="391"/>
    </location>
</feature>
<feature type="domain" description="Fibronectin type-III" evidence="4">
    <location>
        <begin position="209"/>
        <end position="298"/>
    </location>
</feature>
<proteinExistence type="predicted"/>
<dbReference type="InterPro" id="IPR013783">
    <property type="entry name" value="Ig-like_fold"/>
</dbReference>
<dbReference type="GO" id="GO:0046872">
    <property type="term" value="F:metal ion binding"/>
    <property type="evidence" value="ECO:0007669"/>
    <property type="project" value="InterPro"/>
</dbReference>
<dbReference type="Proteomes" id="UP000229385">
    <property type="component" value="Unassembled WGS sequence"/>
</dbReference>
<feature type="region of interest" description="Disordered" evidence="2">
    <location>
        <begin position="372"/>
        <end position="393"/>
    </location>
</feature>
<feature type="compositionally biased region" description="Acidic residues" evidence="2">
    <location>
        <begin position="792"/>
        <end position="802"/>
    </location>
</feature>
<dbReference type="InterPro" id="IPR015914">
    <property type="entry name" value="PAPs_N"/>
</dbReference>
<evidence type="ECO:0000313" key="6">
    <source>
        <dbReference type="Proteomes" id="UP000229385"/>
    </source>
</evidence>
<feature type="region of interest" description="Disordered" evidence="2">
    <location>
        <begin position="774"/>
        <end position="805"/>
    </location>
</feature>
<dbReference type="EMBL" id="PFWU01000051">
    <property type="protein sequence ID" value="PJA45063.1"/>
    <property type="molecule type" value="Genomic_DNA"/>
</dbReference>
<evidence type="ECO:0000256" key="2">
    <source>
        <dbReference type="SAM" id="MobiDB-lite"/>
    </source>
</evidence>
<dbReference type="PANTHER" id="PTHR46708:SF2">
    <property type="entry name" value="FIBRONECTIN TYPE-III DOMAIN-CONTAINING PROTEIN"/>
    <property type="match status" value="1"/>
</dbReference>
<feature type="compositionally biased region" description="Acidic residues" evidence="2">
    <location>
        <begin position="492"/>
        <end position="505"/>
    </location>
</feature>
<feature type="region of interest" description="Disordered" evidence="2">
    <location>
        <begin position="182"/>
        <end position="202"/>
    </location>
</feature>
<evidence type="ECO:0000259" key="4">
    <source>
        <dbReference type="PROSITE" id="PS50853"/>
    </source>
</evidence>
<dbReference type="InterPro" id="IPR003961">
    <property type="entry name" value="FN3_dom"/>
</dbReference>
<organism evidence="5 6">
    <name type="scientific">Candidatus Uhrbacteria bacterium CG_4_9_14_3_um_filter_50_9</name>
    <dbReference type="NCBI Taxonomy" id="1975035"/>
    <lineage>
        <taxon>Bacteria</taxon>
        <taxon>Candidatus Uhriibacteriota</taxon>
    </lineage>
</organism>
<dbReference type="InterPro" id="IPR050991">
    <property type="entry name" value="ECM_Regulatory_Proteins"/>
</dbReference>
<dbReference type="SMART" id="SM00060">
    <property type="entry name" value="FN3"/>
    <property type="match status" value="3"/>
</dbReference>
<evidence type="ECO:0000313" key="5">
    <source>
        <dbReference type="EMBL" id="PJA45063.1"/>
    </source>
</evidence>
<dbReference type="PROSITE" id="PS50853">
    <property type="entry name" value="FN3"/>
    <property type="match status" value="3"/>
</dbReference>
<feature type="region of interest" description="Disordered" evidence="2">
    <location>
        <begin position="480"/>
        <end position="514"/>
    </location>
</feature>
<dbReference type="PANTHER" id="PTHR46708">
    <property type="entry name" value="TENASCIN"/>
    <property type="match status" value="1"/>
</dbReference>
<protein>
    <recommendedName>
        <fullName evidence="4">Fibronectin type-III domain-containing protein</fullName>
    </recommendedName>
</protein>
<feature type="domain" description="Fibronectin type-III" evidence="4">
    <location>
        <begin position="302"/>
        <end position="390"/>
    </location>
</feature>
<keyword evidence="3" id="KW-0472">Membrane</keyword>
<comment type="caution">
    <text evidence="5">The sequence shown here is derived from an EMBL/GenBank/DDBJ whole genome shotgun (WGS) entry which is preliminary data.</text>
</comment>
<dbReference type="Gene3D" id="2.60.40.10">
    <property type="entry name" value="Immunoglobulins"/>
    <property type="match status" value="3"/>
</dbReference>
<dbReference type="SUPFAM" id="SSF49265">
    <property type="entry name" value="Fibronectin type III"/>
    <property type="match status" value="2"/>
</dbReference>
<keyword evidence="3" id="KW-0812">Transmembrane</keyword>
<dbReference type="AlphaFoldDB" id="A0A2M7XB21"/>
<accession>A0A2M7XB21</accession>
<sequence>MGTFWSNIWKSLGVAVIISATVVAFSVRAATLSSGNDYVSTLQAGQAANHQLIFTTPSGISVGETVTITFASSFDTSSITEDDVDVTTSSGLTTAAVCGGGENMSVSIASDVLTLTSCNVAIASAAEVTIDIGTSATTSGTGTNQITNPSGSGTYFVTIAGTFGDSGSIALPIGGDDSVSVTGSFTNTTPGGETDGGGGTDTPDTAAPIISDIVVSEITTTSATISWTTSEAATSNVDYGETSAFELGTESSSSYRTAHSLSLSGLSEATAIYFQIRSSDIEGNEGTSSTQTFTTLDETAPVISNVEVTDVTTTTATITWDTDEPADSLVSYGLTTSYGSTEEDEDLAIEHSVTLTGLTEGTDYHFQVLSADSSSNQSYSDDETFTTESDEPPANVSALAVAEGDTSLSISWINPTDEDFAGVVVLICEGGYPEDESDASCTEVYDGSGTSVEATGLTNDVAYYVGVFAYDEAGQFASGALGTGTPSASGEEPPDTEEGPGEEPTDTGGEITCGDLICDESEDADSCPVDCSVGDTCGDGVCSDTEDIDSCPADCSEGEGEEEPTALGAEVGDLSVDDLSYWVAENTIELTPADTNAVDVLPTRTLRIQFPASELLTNVERVTLELDGDLYLMDLDETLVLYSTDVTTPDSIETYLIAIEVTYDDEATENVSSLLRVIAEGYVYQVIDGEEAIVPNVTVSLLEVVEDEPVVWDGSPYAQFNPTNTTSEGNIAWYVPNGTFMIQAEADGFDRATSSDEEISNNIMSPVIRMVRVEEEEEEPEPVIEPGGPTEVEPEGTEETETGEGAPAASVLSIILDSAAIEAVQEALEFVRGIPGVQEAAEISVPTLAVTAGASVVVLSVAFDFLPFLQYLFTAPILFFWRRKRKGYGVVYNAISKVPVDLAVVRLFRVTEEDEAQGRPGRLVKSRVTDKGGRYFFLVAAGRYRMTITKAGHQFPSEYLDREQVDGSFLDLYHGEAIDVSENDAVITANIPMDPSQAEKYQAPKNVLWRTRLRMIQHSVAILGVIASTVFAVIRPNAFSLGMVGVQVGVYLLARRLARPRKPISWGIVYDQGTGRPLSRVVARVFEPKYNKLLETQLTDSKGRYAFMLGPNQYYATFKKDGFEQQEIQPIDYTSKEEPEDFSQDLELRPEEGVQPPQESSEPNS</sequence>
<dbReference type="Gene3D" id="2.60.40.1120">
    <property type="entry name" value="Carboxypeptidase-like, regulatory domain"/>
    <property type="match status" value="1"/>
</dbReference>
<dbReference type="GO" id="GO:0003993">
    <property type="term" value="F:acid phosphatase activity"/>
    <property type="evidence" value="ECO:0007669"/>
    <property type="project" value="InterPro"/>
</dbReference>
<dbReference type="InterPro" id="IPR008969">
    <property type="entry name" value="CarboxyPept-like_regulatory"/>
</dbReference>
<dbReference type="CDD" id="cd00063">
    <property type="entry name" value="FN3"/>
    <property type="match status" value="3"/>
</dbReference>
<dbReference type="InterPro" id="IPR036116">
    <property type="entry name" value="FN3_sf"/>
</dbReference>